<feature type="region of interest" description="Disordered" evidence="1">
    <location>
        <begin position="124"/>
        <end position="144"/>
    </location>
</feature>
<evidence type="ECO:0000256" key="1">
    <source>
        <dbReference type="SAM" id="MobiDB-lite"/>
    </source>
</evidence>
<evidence type="ECO:0000256" key="2">
    <source>
        <dbReference type="SAM" id="SignalP"/>
    </source>
</evidence>
<dbReference type="EMBL" id="AF465934">
    <property type="protein sequence ID" value="AAL75474.1"/>
    <property type="molecule type" value="mRNA"/>
</dbReference>
<protein>
    <submittedName>
        <fullName evidence="3">DNA binding protein</fullName>
    </submittedName>
</protein>
<organism evidence="3">
    <name type="scientific">Elaeis oleifera</name>
    <name type="common">American oil palm</name>
    <name type="synonym">Corozo oleifera</name>
    <dbReference type="NCBI Taxonomy" id="80265"/>
    <lineage>
        <taxon>Eukaryota</taxon>
        <taxon>Viridiplantae</taxon>
        <taxon>Streptophyta</taxon>
        <taxon>Embryophyta</taxon>
        <taxon>Tracheophyta</taxon>
        <taxon>Spermatophyta</taxon>
        <taxon>Magnoliopsida</taxon>
        <taxon>Liliopsida</taxon>
        <taxon>Arecaceae</taxon>
        <taxon>Arecoideae</taxon>
        <taxon>Cocoseae</taxon>
        <taxon>Elaeidinae</taxon>
        <taxon>Elaeis</taxon>
    </lineage>
</organism>
<name>Q8SAB5_ELAOL</name>
<sequence length="460" mass="51248">MLLLPSLWAIKGVLGLGVAMEKVEEANRAAVESCHRVLSLLSQSQDQVQYTNLVAEAGEAVSRFKRVASMLSNGVGHARVRIVKRFQSPFNHKAFLDHSAVSKIDLSPKPLQLLPKSLLDTSAPELDSSAKNPRAAHPQDPSRESKAGFGFIFFEEHSSACPTGSFNSISLFSSSNKQQNNPRFNSSSNESSRLDMYRRNVSGINLKFDSQADPTMSSPGLWLPGHGWECGQLGWKGIPSDWWHKNRSGQRPLKGGVRKGKMEGKCATPARCHVKEEELKARVHEGPASSTNWYIPLQDSRESMAEPIKVSSSQGSINAQRGVPARKHVKRCLKDPSMVHCYIRRRANHTRLLTHFAHTERHQSSPPAASTAAAPFASQPYLVVTESHLCMLTFCFLKIKAVEQLLIKVSWVLQSFHSEEGAYKRILPMEPHRNATQVLVEESKQRTLFLVLECDLTRLD</sequence>
<proteinExistence type="evidence at transcript level"/>
<reference evidence="3" key="1">
    <citation type="submission" date="2002-01" db="EMBL/GenBank/DDBJ databases">
        <title>Structure and expression of Oil palm Elaeis oleifera mRNA that encodes for a DNA binding protein.</title>
        <authorList>
            <person name="Shah F.H."/>
            <person name="Bhore S.J."/>
        </authorList>
    </citation>
    <scope>NUCLEOTIDE SEQUENCE</scope>
</reference>
<dbReference type="AlphaFoldDB" id="Q8SAB5"/>
<evidence type="ECO:0000313" key="3">
    <source>
        <dbReference type="EMBL" id="AAL75474.1"/>
    </source>
</evidence>
<accession>Q8SAB5</accession>
<keyword evidence="2" id="KW-0732">Signal</keyword>
<feature type="chain" id="PRO_5012113295" evidence="2">
    <location>
        <begin position="16"/>
        <end position="460"/>
    </location>
</feature>
<feature type="signal peptide" evidence="2">
    <location>
        <begin position="1"/>
        <end position="15"/>
    </location>
</feature>
<gene>
    <name evidence="3" type="primary">DNAbp</name>
</gene>